<reference evidence="3" key="1">
    <citation type="submission" date="2017-04" db="EMBL/GenBank/DDBJ databases">
        <authorList>
            <person name="Varghese N."/>
            <person name="Submissions S."/>
        </authorList>
    </citation>
    <scope>NUCLEOTIDE SEQUENCE [LARGE SCALE GENOMIC DNA]</scope>
    <source>
        <strain evidence="3">DSM 9293</strain>
    </source>
</reference>
<evidence type="ECO:0000256" key="1">
    <source>
        <dbReference type="SAM" id="Phobius"/>
    </source>
</evidence>
<keyword evidence="3" id="KW-1185">Reference proteome</keyword>
<proteinExistence type="predicted"/>
<keyword evidence="1" id="KW-0812">Transmembrane</keyword>
<accession>A0A1W1W6V4</accession>
<organism evidence="2 3">
    <name type="scientific">Sulfobacillus thermosulfidooxidans (strain DSM 9293 / VKM B-1269 / AT-1)</name>
    <dbReference type="NCBI Taxonomy" id="929705"/>
    <lineage>
        <taxon>Bacteria</taxon>
        <taxon>Bacillati</taxon>
        <taxon>Bacillota</taxon>
        <taxon>Clostridia</taxon>
        <taxon>Eubacteriales</taxon>
        <taxon>Clostridiales Family XVII. Incertae Sedis</taxon>
        <taxon>Sulfobacillus</taxon>
    </lineage>
</organism>
<evidence type="ECO:0000313" key="2">
    <source>
        <dbReference type="EMBL" id="SMC02008.1"/>
    </source>
</evidence>
<dbReference type="RefSeq" id="WP_084660734.1">
    <property type="nucleotide sequence ID" value="NZ_FWWY01000001.1"/>
</dbReference>
<feature type="transmembrane region" description="Helical" evidence="1">
    <location>
        <begin position="84"/>
        <end position="106"/>
    </location>
</feature>
<keyword evidence="1" id="KW-0472">Membrane</keyword>
<name>A0A1W1W6V4_SULTA</name>
<protein>
    <submittedName>
        <fullName evidence="2">Uncharacterized protein</fullName>
    </submittedName>
</protein>
<gene>
    <name evidence="2" type="ORF">SAMN00768000_0216</name>
</gene>
<feature type="transmembrane region" description="Helical" evidence="1">
    <location>
        <begin position="50"/>
        <end position="72"/>
    </location>
</feature>
<dbReference type="AlphaFoldDB" id="A0A1W1W6V4"/>
<keyword evidence="1" id="KW-1133">Transmembrane helix</keyword>
<dbReference type="EMBL" id="FWWY01000001">
    <property type="protein sequence ID" value="SMC02008.1"/>
    <property type="molecule type" value="Genomic_DNA"/>
</dbReference>
<dbReference type="Proteomes" id="UP000192660">
    <property type="component" value="Unassembled WGS sequence"/>
</dbReference>
<evidence type="ECO:0000313" key="3">
    <source>
        <dbReference type="Proteomes" id="UP000192660"/>
    </source>
</evidence>
<sequence length="144" mass="15991">MSTRLTSLICAFWDSPFLAIRTLATALVTHDDLWTCFIHSFRRADLRTAILWGYSVTLVDAALLLGFHRVVLHHPTWSAPLDGLMGALLILTAGIFLTVATLSLTIPRHAPDHTVLADWDHSSDPLRPRALFSQCAPIHRISLS</sequence>